<organism evidence="1 2">
    <name type="scientific">Acanthosepion pharaonis</name>
    <name type="common">Pharaoh cuttlefish</name>
    <name type="synonym">Sepia pharaonis</name>
    <dbReference type="NCBI Taxonomy" id="158019"/>
    <lineage>
        <taxon>Eukaryota</taxon>
        <taxon>Metazoa</taxon>
        <taxon>Spiralia</taxon>
        <taxon>Lophotrochozoa</taxon>
        <taxon>Mollusca</taxon>
        <taxon>Cephalopoda</taxon>
        <taxon>Coleoidea</taxon>
        <taxon>Decapodiformes</taxon>
        <taxon>Sepiida</taxon>
        <taxon>Sepiina</taxon>
        <taxon>Sepiidae</taxon>
        <taxon>Acanthosepion</taxon>
    </lineage>
</organism>
<dbReference type="AlphaFoldDB" id="A0A812DMX9"/>
<proteinExistence type="predicted"/>
<accession>A0A812DMX9</accession>
<dbReference type="Proteomes" id="UP000597762">
    <property type="component" value="Unassembled WGS sequence"/>
</dbReference>
<protein>
    <submittedName>
        <fullName evidence="1">Uncharacterized protein</fullName>
    </submittedName>
</protein>
<dbReference type="OrthoDB" id="8907274at2759"/>
<comment type="caution">
    <text evidence="1">The sequence shown here is derived from an EMBL/GenBank/DDBJ whole genome shotgun (WGS) entry which is preliminary data.</text>
</comment>
<evidence type="ECO:0000313" key="2">
    <source>
        <dbReference type="Proteomes" id="UP000597762"/>
    </source>
</evidence>
<dbReference type="EMBL" id="CAHIKZ030003652">
    <property type="protein sequence ID" value="CAE1302743.1"/>
    <property type="molecule type" value="Genomic_DNA"/>
</dbReference>
<name>A0A812DMX9_ACAPH</name>
<evidence type="ECO:0000313" key="1">
    <source>
        <dbReference type="EMBL" id="CAE1302743.1"/>
    </source>
</evidence>
<reference evidence="1" key="1">
    <citation type="submission" date="2021-01" db="EMBL/GenBank/DDBJ databases">
        <authorList>
            <person name="Li R."/>
            <person name="Bekaert M."/>
        </authorList>
    </citation>
    <scope>NUCLEOTIDE SEQUENCE</scope>
    <source>
        <strain evidence="1">Farmed</strain>
    </source>
</reference>
<sequence>MTIAILPPSLSPFPFLSLHPSIPLHSSLTPSIYIHSSPPPFFLPLCYLSLTIPPYHSKLLFSHSQRNFFSSLGFTNSSLIICEIRCHIQIKNPVNTTLAYFLRWTNVFPMRRSNFSCLDPELSHSAKESPFLDFAFQAEVSDEAIYSLSVCVPPFVILISEIGMWAFGTEPQRSISILCGACRVPQIIRRIFRFIGKPFV</sequence>
<gene>
    <name evidence="1" type="ORF">SPHA_55190</name>
</gene>
<keyword evidence="2" id="KW-1185">Reference proteome</keyword>